<dbReference type="RefSeq" id="WP_388002415.1">
    <property type="nucleotide sequence ID" value="NZ_JBHUEE010000002.1"/>
</dbReference>
<name>A0ABW4L013_9MICO</name>
<feature type="transmembrane region" description="Helical" evidence="2">
    <location>
        <begin position="459"/>
        <end position="478"/>
    </location>
</feature>
<feature type="signal peptide" evidence="3">
    <location>
        <begin position="1"/>
        <end position="31"/>
    </location>
</feature>
<proteinExistence type="predicted"/>
<dbReference type="InterPro" id="IPR048389">
    <property type="entry name" value="YciQ-like_C"/>
</dbReference>
<organism evidence="6 7">
    <name type="scientific">Georgenia deserti</name>
    <dbReference type="NCBI Taxonomy" id="2093781"/>
    <lineage>
        <taxon>Bacteria</taxon>
        <taxon>Bacillati</taxon>
        <taxon>Actinomycetota</taxon>
        <taxon>Actinomycetes</taxon>
        <taxon>Micrococcales</taxon>
        <taxon>Bogoriellaceae</taxon>
        <taxon>Georgenia</taxon>
    </lineage>
</organism>
<feature type="domain" description="DUF2207" evidence="4">
    <location>
        <begin position="38"/>
        <end position="228"/>
    </location>
</feature>
<feature type="domain" description="Predicted membrane protein YciQ-like C-terminal" evidence="5">
    <location>
        <begin position="314"/>
        <end position="559"/>
    </location>
</feature>
<dbReference type="InterPro" id="IPR018702">
    <property type="entry name" value="DUF2207"/>
</dbReference>
<evidence type="ECO:0000313" key="7">
    <source>
        <dbReference type="Proteomes" id="UP001597277"/>
    </source>
</evidence>
<keyword evidence="2" id="KW-0812">Transmembrane</keyword>
<feature type="transmembrane region" description="Helical" evidence="2">
    <location>
        <begin position="484"/>
        <end position="502"/>
    </location>
</feature>
<dbReference type="Proteomes" id="UP001597277">
    <property type="component" value="Unassembled WGS sequence"/>
</dbReference>
<feature type="transmembrane region" description="Helical" evidence="2">
    <location>
        <begin position="255"/>
        <end position="275"/>
    </location>
</feature>
<protein>
    <submittedName>
        <fullName evidence="6">DUF2207 domain-containing protein</fullName>
    </submittedName>
</protein>
<comment type="caution">
    <text evidence="6">The sequence shown here is derived from an EMBL/GenBank/DDBJ whole genome shotgun (WGS) entry which is preliminary data.</text>
</comment>
<sequence length="635" mass="65749">MRRAGVTAMLALAGAVTVLGALILPVTPAHADDEAVGTISRMDITADLAAEGGRADVTVDLRLDLGSEEAHGPYLVLAELQEIVGDPDHYRRFEIDDVTAHSQTAPDDLRVEHEDGVVGVYVGDEDTEITGAHDYRITYTVTGLVNPAEAGGEDELYWNVVAPGGFEIPIDELSVAISGPVAPERSACYVGPTGSTDPCADVTTDGRTVHASTTGLGDGEGVSVVVGWPGGTFTGAEPELVHRYTPANVVQLTPVTGGITAAAVLAALAGIGVLARTRGRDRAYLGLTPGLTPVGDAPGTVGPAPQQSVAVRFTPPDGVRPGEVGTLADEIAHRHDVTATIVDLAVRGYLRIEEVAGSEPDDGPEDADSEVDEASELHGRATPEPGDWRLVQLRTDTDHLEAYEAALLDRLFADDEAPLLSDLGGNLHETVSATSADLYTTVVERGWFTASPQKVRHRWIARGAVVLGLGAISVPVLWLTQLPLVFAFAPLAVGVALMVASASMPARTAAGTAVLAQALGFREYLATAEAEQLRFEEGEDVFSRYLPWAIVFGLADRWAQIVADAAARGMAVPEPAWYVGLPGVHVWAGSDRFAASVGAFTTTAVTAASVGAGGGSGFTGGTVGAGVGGTGGGSW</sequence>
<accession>A0ABW4L013</accession>
<feature type="chain" id="PRO_5045143574" evidence="3">
    <location>
        <begin position="32"/>
        <end position="635"/>
    </location>
</feature>
<reference evidence="7" key="1">
    <citation type="journal article" date="2019" name="Int. J. Syst. Evol. Microbiol.">
        <title>The Global Catalogue of Microorganisms (GCM) 10K type strain sequencing project: providing services to taxonomists for standard genome sequencing and annotation.</title>
        <authorList>
            <consortium name="The Broad Institute Genomics Platform"/>
            <consortium name="The Broad Institute Genome Sequencing Center for Infectious Disease"/>
            <person name="Wu L."/>
            <person name="Ma J."/>
        </authorList>
    </citation>
    <scope>NUCLEOTIDE SEQUENCE [LARGE SCALE GENOMIC DNA]</scope>
    <source>
        <strain evidence="7">JCM 17130</strain>
    </source>
</reference>
<evidence type="ECO:0000256" key="2">
    <source>
        <dbReference type="SAM" id="Phobius"/>
    </source>
</evidence>
<dbReference type="EMBL" id="JBHUEE010000002">
    <property type="protein sequence ID" value="MFD1716971.1"/>
    <property type="molecule type" value="Genomic_DNA"/>
</dbReference>
<keyword evidence="7" id="KW-1185">Reference proteome</keyword>
<feature type="compositionally biased region" description="Acidic residues" evidence="1">
    <location>
        <begin position="359"/>
        <end position="374"/>
    </location>
</feature>
<evidence type="ECO:0000313" key="6">
    <source>
        <dbReference type="EMBL" id="MFD1716971.1"/>
    </source>
</evidence>
<evidence type="ECO:0000259" key="5">
    <source>
        <dbReference type="Pfam" id="PF20990"/>
    </source>
</evidence>
<evidence type="ECO:0000256" key="3">
    <source>
        <dbReference type="SAM" id="SignalP"/>
    </source>
</evidence>
<dbReference type="Pfam" id="PF20990">
    <property type="entry name" value="DUF2207_C"/>
    <property type="match status" value="1"/>
</dbReference>
<keyword evidence="2" id="KW-0472">Membrane</keyword>
<evidence type="ECO:0000256" key="1">
    <source>
        <dbReference type="SAM" id="MobiDB-lite"/>
    </source>
</evidence>
<keyword evidence="2" id="KW-1133">Transmembrane helix</keyword>
<evidence type="ECO:0000259" key="4">
    <source>
        <dbReference type="Pfam" id="PF09972"/>
    </source>
</evidence>
<feature type="region of interest" description="Disordered" evidence="1">
    <location>
        <begin position="355"/>
        <end position="386"/>
    </location>
</feature>
<dbReference type="Pfam" id="PF09972">
    <property type="entry name" value="DUF2207"/>
    <property type="match status" value="1"/>
</dbReference>
<gene>
    <name evidence="6" type="ORF">ACFSE6_03945</name>
</gene>
<keyword evidence="3" id="KW-0732">Signal</keyword>